<sequence length="271" mass="31012">MYRLAKFIATALLTASLIACVMKFPVEATQLQILIPLYSYPTWYDPDTYSWTRVAKAASQVPITAVINPNNGPDSGAPNKDYARGLDDLRKAGVTLLGYVFTSYGKRNLAEVESEIDLYDKYYDINGIFFDEAASGADKLDYYQELYNYIKAKPNLSKVVLNQGTQTDEGYLTRPAADTIVIFENYSKAWEKYQPQPYLKRHGAKHFSCLIHTVPDAATMKKYIDIAVARNIQYLYITDDSPDDRDRDPWNRLPSYWQEEVNYIQSINQKV</sequence>
<dbReference type="RefSeq" id="WP_073597801.1">
    <property type="nucleotide sequence ID" value="NZ_MRCB01000001.1"/>
</dbReference>
<dbReference type="STRING" id="1921803.NIES593_00975"/>
<dbReference type="PANTHER" id="PTHR35040">
    <property type="match status" value="1"/>
</dbReference>
<dbReference type="AlphaFoldDB" id="A0A1U7HSV2"/>
<evidence type="ECO:0000256" key="1">
    <source>
        <dbReference type="SAM" id="SignalP"/>
    </source>
</evidence>
<dbReference type="InterPro" id="IPR021986">
    <property type="entry name" value="Spherulin4"/>
</dbReference>
<dbReference type="PANTHER" id="PTHR35040:SF9">
    <property type="entry name" value="4-LIKE CELL SURFACE PROTEIN, PUTATIVE (AFU_ORTHOLOGUE AFUA_4G14080)-RELATED"/>
    <property type="match status" value="1"/>
</dbReference>
<dbReference type="PROSITE" id="PS51257">
    <property type="entry name" value="PROKAR_LIPOPROTEIN"/>
    <property type="match status" value="1"/>
</dbReference>
<gene>
    <name evidence="2" type="ORF">NIES593_00975</name>
</gene>
<reference evidence="2 3" key="1">
    <citation type="submission" date="2016-11" db="EMBL/GenBank/DDBJ databases">
        <title>Draft Genome Sequences of Nine Cyanobacterial Strains from Diverse Habitats.</title>
        <authorList>
            <person name="Zhu T."/>
            <person name="Hou S."/>
            <person name="Lu X."/>
            <person name="Hess W.R."/>
        </authorList>
    </citation>
    <scope>NUCLEOTIDE SEQUENCE [LARGE SCALE GENOMIC DNA]</scope>
    <source>
        <strain evidence="2 3">NIES-593</strain>
    </source>
</reference>
<dbReference type="Proteomes" id="UP000186868">
    <property type="component" value="Unassembled WGS sequence"/>
</dbReference>
<evidence type="ECO:0000313" key="2">
    <source>
        <dbReference type="EMBL" id="OKH26662.1"/>
    </source>
</evidence>
<dbReference type="Pfam" id="PF12138">
    <property type="entry name" value="Spherulin4"/>
    <property type="match status" value="1"/>
</dbReference>
<accession>A0A1U7HSV2</accession>
<keyword evidence="1" id="KW-0732">Signal</keyword>
<comment type="caution">
    <text evidence="2">The sequence shown here is derived from an EMBL/GenBank/DDBJ whole genome shotgun (WGS) entry which is preliminary data.</text>
</comment>
<protein>
    <submittedName>
        <fullName evidence="2">Spherulation-specific family 4</fullName>
    </submittedName>
</protein>
<evidence type="ECO:0000313" key="3">
    <source>
        <dbReference type="Proteomes" id="UP000186868"/>
    </source>
</evidence>
<keyword evidence="3" id="KW-1185">Reference proteome</keyword>
<organism evidence="2 3">
    <name type="scientific">Hydrococcus rivularis NIES-593</name>
    <dbReference type="NCBI Taxonomy" id="1921803"/>
    <lineage>
        <taxon>Bacteria</taxon>
        <taxon>Bacillati</taxon>
        <taxon>Cyanobacteriota</taxon>
        <taxon>Cyanophyceae</taxon>
        <taxon>Pleurocapsales</taxon>
        <taxon>Hydrococcaceae</taxon>
        <taxon>Hydrococcus</taxon>
    </lineage>
</organism>
<feature type="chain" id="PRO_5012211326" evidence="1">
    <location>
        <begin position="29"/>
        <end position="271"/>
    </location>
</feature>
<dbReference type="OrthoDB" id="508445at2"/>
<feature type="signal peptide" evidence="1">
    <location>
        <begin position="1"/>
        <end position="28"/>
    </location>
</feature>
<proteinExistence type="predicted"/>
<name>A0A1U7HSV2_9CYAN</name>
<dbReference type="EMBL" id="MRCB01000001">
    <property type="protein sequence ID" value="OKH26662.1"/>
    <property type="molecule type" value="Genomic_DNA"/>
</dbReference>